<dbReference type="Proteomes" id="UP000471190">
    <property type="component" value="Unassembled WGS sequence"/>
</dbReference>
<keyword evidence="4" id="KW-1185">Reference proteome</keyword>
<dbReference type="EMBL" id="JAADZA010000025">
    <property type="protein sequence ID" value="NEV13366.1"/>
    <property type="molecule type" value="Genomic_DNA"/>
</dbReference>
<dbReference type="Proteomes" id="UP000526625">
    <property type="component" value="Unassembled WGS sequence"/>
</dbReference>
<protein>
    <submittedName>
        <fullName evidence="2">Uncharacterized protein</fullName>
    </submittedName>
</protein>
<evidence type="ECO:0000313" key="4">
    <source>
        <dbReference type="Proteomes" id="UP000526625"/>
    </source>
</evidence>
<name>A0A6P1CAI7_RHITR</name>
<reference evidence="2 3" key="1">
    <citation type="submission" date="2020-02" db="EMBL/GenBank/DDBJ databases">
        <title>Draft genome sequence of Rhizobium tropici.</title>
        <authorList>
            <person name="Khayi S."/>
            <person name="Jemo M."/>
        </authorList>
    </citation>
    <scope>NUCLEOTIDE SEQUENCE [LARGE SCALE GENOMIC DNA]</scope>
    <source>
        <strain evidence="2 3">A12</strain>
    </source>
</reference>
<dbReference type="AlphaFoldDB" id="A0A6P1CAI7"/>
<evidence type="ECO:0000313" key="2">
    <source>
        <dbReference type="EMBL" id="NEV13366.1"/>
    </source>
</evidence>
<sequence length="378" mass="41598">MKHRDFSELATLLAERIATPAKAAKPTPAKVRQPANDNKPVPDVLAWPALERLAYRGDKVRLFALRHWRDLCFPRQMEVTADEEQYDPEATIETRPSEAELLGAVGWKVVGKERWNHTGEIVNVYSRSAEARPIYTTKIVARKSGGLHRALDARIGELTFTDGKLMQWGVTAKGRALRPDERRRGEKGGSSAGRTDGEVWSYLKLKGAASPFRAEPYLRPISSQPASREYYTPSPAAHKGRKLLEELGIDGSVCFDKLPFKATRCPDALAANALWLGGVKQPKPTASEPAGKEPEFVRHIEASYYVDHLRLKLGDHAKVLDLAISDGTAAEIGAAMGLAPAYAAKRGAALIDEAIYKLIEVDETARADFEKIPEKIAA</sequence>
<reference evidence="1 4" key="2">
    <citation type="submission" date="2020-08" db="EMBL/GenBank/DDBJ databases">
        <title>Genomic Encyclopedia of Type Strains, Phase IV (KMG-V): Genome sequencing to study the core and pangenomes of soil and plant-associated prokaryotes.</title>
        <authorList>
            <person name="Whitman W."/>
        </authorList>
    </citation>
    <scope>NUCLEOTIDE SEQUENCE [LARGE SCALE GENOMIC DNA]</scope>
    <source>
        <strain evidence="1 4">SEMIA 4059</strain>
    </source>
</reference>
<evidence type="ECO:0000313" key="3">
    <source>
        <dbReference type="Proteomes" id="UP000471190"/>
    </source>
</evidence>
<gene>
    <name evidence="1" type="ORF">GGD45_003254</name>
    <name evidence="2" type="ORF">GXW80_20455</name>
</gene>
<dbReference type="EMBL" id="JACHBF010000008">
    <property type="protein sequence ID" value="MBB6492846.1"/>
    <property type="molecule type" value="Genomic_DNA"/>
</dbReference>
<organism evidence="2 3">
    <name type="scientific">Rhizobium tropici</name>
    <dbReference type="NCBI Taxonomy" id="398"/>
    <lineage>
        <taxon>Bacteria</taxon>
        <taxon>Pseudomonadati</taxon>
        <taxon>Pseudomonadota</taxon>
        <taxon>Alphaproteobacteria</taxon>
        <taxon>Hyphomicrobiales</taxon>
        <taxon>Rhizobiaceae</taxon>
        <taxon>Rhizobium/Agrobacterium group</taxon>
        <taxon>Rhizobium</taxon>
    </lineage>
</organism>
<comment type="caution">
    <text evidence="2">The sequence shown here is derived from an EMBL/GenBank/DDBJ whole genome shotgun (WGS) entry which is preliminary data.</text>
</comment>
<proteinExistence type="predicted"/>
<dbReference type="RefSeq" id="WP_015339727.1">
    <property type="nucleotide sequence ID" value="NZ_JAADZA010000025.1"/>
</dbReference>
<evidence type="ECO:0000313" key="1">
    <source>
        <dbReference type="EMBL" id="MBB6492846.1"/>
    </source>
</evidence>
<accession>A0A6P1CAI7</accession>